<evidence type="ECO:0000256" key="1">
    <source>
        <dbReference type="SAM" id="MobiDB-lite"/>
    </source>
</evidence>
<dbReference type="EMBL" id="JAACJJ010000016">
    <property type="protein sequence ID" value="KAF5324141.1"/>
    <property type="molecule type" value="Genomic_DNA"/>
</dbReference>
<dbReference type="InterPro" id="IPR015421">
    <property type="entry name" value="PyrdxlP-dep_Trfase_major"/>
</dbReference>
<keyword evidence="3" id="KW-1185">Reference proteome</keyword>
<comment type="caution">
    <text evidence="2">The sequence shown here is derived from an EMBL/GenBank/DDBJ whole genome shotgun (WGS) entry which is preliminary data.</text>
</comment>
<dbReference type="AlphaFoldDB" id="A0A8H5BJ57"/>
<sequence length="269" mass="29375">MFNVRLLCASDVTWQARTLIVFLHGASGVHTNGTPLSQRGAGSLPVTHGVHFTPPRYEQTAPKMTPSRKTRSQSGASSTRQRENLLCIRCRSCRFWIGFFFSSRQFGLPSIIIFKFILFQSVAPSVTVQAAAHPLKMGHESRAPATPTVAISNSPPPPMSSSSINVVLAFFSGFGTIFHVPSSLKSGAHTVSVDGSYDDFRYIWHIASVLQNLQSAFLDPEDAQHKQSSGALKKNTKLVWSESPMEATFVVGKVSRINAILKKDGGKEI</sequence>
<protein>
    <submittedName>
        <fullName evidence="2">Uncharacterized protein</fullName>
    </submittedName>
</protein>
<accession>A0A8H5BJ57</accession>
<dbReference type="Gene3D" id="3.40.640.10">
    <property type="entry name" value="Type I PLP-dependent aspartate aminotransferase-like (Major domain)"/>
    <property type="match status" value="1"/>
</dbReference>
<gene>
    <name evidence="2" type="ORF">D9619_011136</name>
</gene>
<name>A0A8H5BJ57_9AGAR</name>
<reference evidence="2 3" key="1">
    <citation type="journal article" date="2020" name="ISME J.">
        <title>Uncovering the hidden diversity of litter-decomposition mechanisms in mushroom-forming fungi.</title>
        <authorList>
            <person name="Floudas D."/>
            <person name="Bentzer J."/>
            <person name="Ahren D."/>
            <person name="Johansson T."/>
            <person name="Persson P."/>
            <person name="Tunlid A."/>
        </authorList>
    </citation>
    <scope>NUCLEOTIDE SEQUENCE [LARGE SCALE GENOMIC DNA]</scope>
    <source>
        <strain evidence="2 3">CBS 101986</strain>
    </source>
</reference>
<dbReference type="InterPro" id="IPR015424">
    <property type="entry name" value="PyrdxlP-dep_Trfase"/>
</dbReference>
<evidence type="ECO:0000313" key="2">
    <source>
        <dbReference type="EMBL" id="KAF5324141.1"/>
    </source>
</evidence>
<dbReference type="Proteomes" id="UP000567179">
    <property type="component" value="Unassembled WGS sequence"/>
</dbReference>
<proteinExistence type="predicted"/>
<dbReference type="SUPFAM" id="SSF53383">
    <property type="entry name" value="PLP-dependent transferases"/>
    <property type="match status" value="1"/>
</dbReference>
<evidence type="ECO:0000313" key="3">
    <source>
        <dbReference type="Proteomes" id="UP000567179"/>
    </source>
</evidence>
<feature type="region of interest" description="Disordered" evidence="1">
    <location>
        <begin position="54"/>
        <end position="78"/>
    </location>
</feature>
<organism evidence="2 3">
    <name type="scientific">Psilocybe cf. subviscida</name>
    <dbReference type="NCBI Taxonomy" id="2480587"/>
    <lineage>
        <taxon>Eukaryota</taxon>
        <taxon>Fungi</taxon>
        <taxon>Dikarya</taxon>
        <taxon>Basidiomycota</taxon>
        <taxon>Agaricomycotina</taxon>
        <taxon>Agaricomycetes</taxon>
        <taxon>Agaricomycetidae</taxon>
        <taxon>Agaricales</taxon>
        <taxon>Agaricineae</taxon>
        <taxon>Strophariaceae</taxon>
        <taxon>Psilocybe</taxon>
    </lineage>
</organism>